<dbReference type="Proteomes" id="UP000594621">
    <property type="component" value="Chromosome"/>
</dbReference>
<keyword evidence="7 9" id="KW-1133">Transmembrane helix</keyword>
<proteinExistence type="inferred from homology"/>
<dbReference type="GO" id="GO:0140359">
    <property type="term" value="F:ABC-type transporter activity"/>
    <property type="evidence" value="ECO:0007669"/>
    <property type="project" value="InterPro"/>
</dbReference>
<evidence type="ECO:0000256" key="3">
    <source>
        <dbReference type="ARBA" id="ARBA00022448"/>
    </source>
</evidence>
<name>A0A7S9DCH9_9BRAD</name>
<evidence type="ECO:0000256" key="2">
    <source>
        <dbReference type="ARBA" id="ARBA00007783"/>
    </source>
</evidence>
<evidence type="ECO:0000256" key="6">
    <source>
        <dbReference type="ARBA" id="ARBA00022692"/>
    </source>
</evidence>
<comment type="subcellular location">
    <subcellularLocation>
        <location evidence="1 9">Cell inner membrane</location>
        <topology evidence="1 9">Multi-pass membrane protein</topology>
    </subcellularLocation>
</comment>
<dbReference type="InterPro" id="IPR047817">
    <property type="entry name" value="ABC2_TM_bact-type"/>
</dbReference>
<keyword evidence="3 9" id="KW-0813">Transport</keyword>
<comment type="similarity">
    <text evidence="2 9">Belongs to the ABC-2 integral membrane protein family.</text>
</comment>
<dbReference type="PROSITE" id="PS51012">
    <property type="entry name" value="ABC_TM2"/>
    <property type="match status" value="1"/>
</dbReference>
<keyword evidence="12" id="KW-1185">Reference proteome</keyword>
<evidence type="ECO:0000259" key="10">
    <source>
        <dbReference type="PROSITE" id="PS51012"/>
    </source>
</evidence>
<keyword evidence="5" id="KW-0997">Cell inner membrane</keyword>
<feature type="transmembrane region" description="Helical" evidence="9">
    <location>
        <begin position="95"/>
        <end position="121"/>
    </location>
</feature>
<evidence type="ECO:0000256" key="4">
    <source>
        <dbReference type="ARBA" id="ARBA00022475"/>
    </source>
</evidence>
<organism evidence="11 12">
    <name type="scientific">Bradyrhizobium commune</name>
    <dbReference type="NCBI Taxonomy" id="83627"/>
    <lineage>
        <taxon>Bacteria</taxon>
        <taxon>Pseudomonadati</taxon>
        <taxon>Pseudomonadota</taxon>
        <taxon>Alphaproteobacteria</taxon>
        <taxon>Hyphomicrobiales</taxon>
        <taxon>Nitrobacteraceae</taxon>
        <taxon>Bradyrhizobium</taxon>
    </lineage>
</organism>
<keyword evidence="8 9" id="KW-0472">Membrane</keyword>
<protein>
    <recommendedName>
        <fullName evidence="9">Transport permease protein</fullName>
    </recommendedName>
</protein>
<feature type="transmembrane region" description="Helical" evidence="9">
    <location>
        <begin position="14"/>
        <end position="38"/>
    </location>
</feature>
<evidence type="ECO:0000256" key="9">
    <source>
        <dbReference type="RuleBase" id="RU361157"/>
    </source>
</evidence>
<feature type="transmembrane region" description="Helical" evidence="9">
    <location>
        <begin position="50"/>
        <end position="74"/>
    </location>
</feature>
<feature type="transmembrane region" description="Helical" evidence="9">
    <location>
        <begin position="211"/>
        <end position="232"/>
    </location>
</feature>
<evidence type="ECO:0000313" key="12">
    <source>
        <dbReference type="Proteomes" id="UP000594621"/>
    </source>
</evidence>
<dbReference type="AlphaFoldDB" id="A0A7S9DCH9"/>
<dbReference type="GO" id="GO:0015920">
    <property type="term" value="P:lipopolysaccharide transport"/>
    <property type="evidence" value="ECO:0007669"/>
    <property type="project" value="TreeGrafter"/>
</dbReference>
<evidence type="ECO:0000256" key="7">
    <source>
        <dbReference type="ARBA" id="ARBA00022989"/>
    </source>
</evidence>
<gene>
    <name evidence="11" type="ORF">IC761_04655</name>
</gene>
<reference evidence="11 12" key="1">
    <citation type="submission" date="2020-09" db="EMBL/GenBank/DDBJ databases">
        <title>Complete genomes of bradyrhizobia occurring on native shrubby legumes in Australia.</title>
        <authorList>
            <person name="Lafay B."/>
        </authorList>
    </citation>
    <scope>NUCLEOTIDE SEQUENCE [LARGE SCALE GENOMIC DNA]</scope>
    <source>
        <strain evidence="11 12">BDV5040</strain>
    </source>
</reference>
<accession>A0A7S9DCH9</accession>
<evidence type="ECO:0000256" key="8">
    <source>
        <dbReference type="ARBA" id="ARBA00023136"/>
    </source>
</evidence>
<sequence>MTANRLQVRYQDSWLGWAWAVLQPLALLGFLLVVGLAIGAHTTTGAAYPLFILASLSPWTFFATSLSTAAAAVLNSRSLIAKVYFPREIVPLSCVFAALADLAVATAVTIVALLCAGYGIPATAIELLPIGLILIVYAAAFSLLISIAQIGFRDIAIGLPLLLQGLMLTTPVLYPLDAVPEHWRLVYSLNPLALLVEAFRDALLDRHTVSFGQLVYAAVVGLILLAMAYFVFKTAEPDMVDDI</sequence>
<dbReference type="PANTHER" id="PTHR30413:SF8">
    <property type="entry name" value="TRANSPORT PERMEASE PROTEIN"/>
    <property type="match status" value="1"/>
</dbReference>
<feature type="transmembrane region" description="Helical" evidence="9">
    <location>
        <begin position="155"/>
        <end position="176"/>
    </location>
</feature>
<evidence type="ECO:0000256" key="5">
    <source>
        <dbReference type="ARBA" id="ARBA00022519"/>
    </source>
</evidence>
<keyword evidence="6 9" id="KW-0812">Transmembrane</keyword>
<dbReference type="EMBL" id="CP061379">
    <property type="protein sequence ID" value="QPF95088.1"/>
    <property type="molecule type" value="Genomic_DNA"/>
</dbReference>
<evidence type="ECO:0000313" key="11">
    <source>
        <dbReference type="EMBL" id="QPF95088.1"/>
    </source>
</evidence>
<dbReference type="InterPro" id="IPR013525">
    <property type="entry name" value="ABC2_TM"/>
</dbReference>
<dbReference type="KEGG" id="bcou:IC761_04655"/>
<dbReference type="GO" id="GO:0005886">
    <property type="term" value="C:plasma membrane"/>
    <property type="evidence" value="ECO:0007669"/>
    <property type="project" value="UniProtKB-SubCell"/>
</dbReference>
<feature type="domain" description="ABC transmembrane type-2" evidence="10">
    <location>
        <begin position="15"/>
        <end position="235"/>
    </location>
</feature>
<keyword evidence="4 9" id="KW-1003">Cell membrane</keyword>
<dbReference type="Pfam" id="PF01061">
    <property type="entry name" value="ABC2_membrane"/>
    <property type="match status" value="1"/>
</dbReference>
<dbReference type="PANTHER" id="PTHR30413">
    <property type="entry name" value="INNER MEMBRANE TRANSPORT PERMEASE"/>
    <property type="match status" value="1"/>
</dbReference>
<evidence type="ECO:0000256" key="1">
    <source>
        <dbReference type="ARBA" id="ARBA00004429"/>
    </source>
</evidence>
<feature type="transmembrane region" description="Helical" evidence="9">
    <location>
        <begin position="127"/>
        <end position="148"/>
    </location>
</feature>